<sequence>MTSKKRNVGTSAMRVLTSCKMFFFFSLPSKIATHQLVFVSVD</sequence>
<protein>
    <submittedName>
        <fullName evidence="1">Uncharacterized protein</fullName>
    </submittedName>
</protein>
<reference evidence="1" key="2">
    <citation type="journal article" date="2015" name="Fish Shellfish Immunol.">
        <title>Early steps in the European eel (Anguilla anguilla)-Vibrio vulnificus interaction in the gills: Role of the RtxA13 toxin.</title>
        <authorList>
            <person name="Callol A."/>
            <person name="Pajuelo D."/>
            <person name="Ebbesson L."/>
            <person name="Teles M."/>
            <person name="MacKenzie S."/>
            <person name="Amaro C."/>
        </authorList>
    </citation>
    <scope>NUCLEOTIDE SEQUENCE</scope>
</reference>
<accession>A0A0E9WHI9</accession>
<reference evidence="1" key="1">
    <citation type="submission" date="2014-11" db="EMBL/GenBank/DDBJ databases">
        <authorList>
            <person name="Amaro Gonzalez C."/>
        </authorList>
    </citation>
    <scope>NUCLEOTIDE SEQUENCE</scope>
</reference>
<dbReference type="AlphaFoldDB" id="A0A0E9WHI9"/>
<organism evidence="1">
    <name type="scientific">Anguilla anguilla</name>
    <name type="common">European freshwater eel</name>
    <name type="synonym">Muraena anguilla</name>
    <dbReference type="NCBI Taxonomy" id="7936"/>
    <lineage>
        <taxon>Eukaryota</taxon>
        <taxon>Metazoa</taxon>
        <taxon>Chordata</taxon>
        <taxon>Craniata</taxon>
        <taxon>Vertebrata</taxon>
        <taxon>Euteleostomi</taxon>
        <taxon>Actinopterygii</taxon>
        <taxon>Neopterygii</taxon>
        <taxon>Teleostei</taxon>
        <taxon>Anguilliformes</taxon>
        <taxon>Anguillidae</taxon>
        <taxon>Anguilla</taxon>
    </lineage>
</organism>
<dbReference type="EMBL" id="GBXM01018836">
    <property type="protein sequence ID" value="JAH89741.1"/>
    <property type="molecule type" value="Transcribed_RNA"/>
</dbReference>
<name>A0A0E9WHI9_ANGAN</name>
<proteinExistence type="predicted"/>
<evidence type="ECO:0000313" key="1">
    <source>
        <dbReference type="EMBL" id="JAH89741.1"/>
    </source>
</evidence>